<dbReference type="InterPro" id="IPR013830">
    <property type="entry name" value="SGNH_hydro"/>
</dbReference>
<feature type="domain" description="SGNH hydrolase-type esterase" evidence="1">
    <location>
        <begin position="52"/>
        <end position="203"/>
    </location>
</feature>
<comment type="caution">
    <text evidence="2">The sequence shown here is derived from an EMBL/GenBank/DDBJ whole genome shotgun (WGS) entry which is preliminary data.</text>
</comment>
<protein>
    <submittedName>
        <fullName evidence="2">GDSL-type esterase/lipase family protein</fullName>
    </submittedName>
</protein>
<organism evidence="2 3">
    <name type="scientific">Rhodococcoides yunnanense</name>
    <dbReference type="NCBI Taxonomy" id="278209"/>
    <lineage>
        <taxon>Bacteria</taxon>
        <taxon>Bacillati</taxon>
        <taxon>Actinomycetota</taxon>
        <taxon>Actinomycetes</taxon>
        <taxon>Mycobacteriales</taxon>
        <taxon>Nocardiaceae</taxon>
        <taxon>Rhodococcoides</taxon>
    </lineage>
</organism>
<dbReference type="Pfam" id="PF13472">
    <property type="entry name" value="Lipase_GDSL_2"/>
    <property type="match status" value="1"/>
</dbReference>
<name>A0ABU4B725_9NOCA</name>
<dbReference type="Proteomes" id="UP001185755">
    <property type="component" value="Unassembled WGS sequence"/>
</dbReference>
<dbReference type="PANTHER" id="PTHR30383">
    <property type="entry name" value="THIOESTERASE 1/PROTEASE 1/LYSOPHOSPHOLIPASE L1"/>
    <property type="match status" value="1"/>
</dbReference>
<accession>A0ABU4B725</accession>
<dbReference type="EMBL" id="JAWLJX010000001">
    <property type="protein sequence ID" value="MDV6259946.1"/>
    <property type="molecule type" value="Genomic_DNA"/>
</dbReference>
<gene>
    <name evidence="2" type="ORF">R3P96_01200</name>
</gene>
<reference evidence="2 3" key="1">
    <citation type="submission" date="2023-10" db="EMBL/GenBank/DDBJ databases">
        <title>Development of a sustainable strategy for remediation of hydrocarbon-contaminated territories based on the waste exchange concept.</title>
        <authorList>
            <person name="Krivoruchko A."/>
        </authorList>
    </citation>
    <scope>NUCLEOTIDE SEQUENCE [LARGE SCALE GENOMIC DNA]</scope>
    <source>
        <strain evidence="2 3">IEGM 1323</strain>
    </source>
</reference>
<dbReference type="PANTHER" id="PTHR30383:SF5">
    <property type="entry name" value="SGNH HYDROLASE-TYPE ESTERASE DOMAIN-CONTAINING PROTEIN"/>
    <property type="match status" value="1"/>
</dbReference>
<dbReference type="InterPro" id="IPR036514">
    <property type="entry name" value="SGNH_hydro_sf"/>
</dbReference>
<keyword evidence="3" id="KW-1185">Reference proteome</keyword>
<proteinExistence type="predicted"/>
<evidence type="ECO:0000313" key="3">
    <source>
        <dbReference type="Proteomes" id="UP001185755"/>
    </source>
</evidence>
<evidence type="ECO:0000313" key="2">
    <source>
        <dbReference type="EMBL" id="MDV6259946.1"/>
    </source>
</evidence>
<dbReference type="Gene3D" id="3.40.50.1110">
    <property type="entry name" value="SGNH hydrolase"/>
    <property type="match status" value="1"/>
</dbReference>
<sequence>MRRTRLLIAGALGLALAAALVAGPLKKPALTVRNAHCFGWSVNDTGPRLVTLGDSMAQGNSRVDWGIHGNTAWYSYLVCGDASLAAGGGNFGINGATTTQILARTDEALAANPDILVVNGGTNDLARSVPLPQIVDNLRAILERAREVDTVVIATVPSARTVSADELNSGIRALASERGIPVAEFAPLLDRPGATFDGVHPTANTAAEMAAEVAAAVGIASI</sequence>
<dbReference type="SUPFAM" id="SSF52266">
    <property type="entry name" value="SGNH hydrolase"/>
    <property type="match status" value="1"/>
</dbReference>
<dbReference type="RefSeq" id="WP_317562833.1">
    <property type="nucleotide sequence ID" value="NZ_JAWLJX010000001.1"/>
</dbReference>
<dbReference type="InterPro" id="IPR051532">
    <property type="entry name" value="Ester_Hydrolysis_Enzymes"/>
</dbReference>
<evidence type="ECO:0000259" key="1">
    <source>
        <dbReference type="Pfam" id="PF13472"/>
    </source>
</evidence>